<gene>
    <name evidence="14" type="ORF">ZT1E4_G6414</name>
</gene>
<dbReference type="GO" id="GO:0009986">
    <property type="term" value="C:cell surface"/>
    <property type="evidence" value="ECO:0007669"/>
    <property type="project" value="TreeGrafter"/>
</dbReference>
<keyword evidence="5 13" id="KW-0732">Signal</keyword>
<accession>A0A2H1GHX7</accession>
<evidence type="ECO:0000313" key="15">
    <source>
        <dbReference type="Proteomes" id="UP000245764"/>
    </source>
</evidence>
<dbReference type="InterPro" id="IPR050732">
    <property type="entry name" value="Beta-glucan_modifiers"/>
</dbReference>
<dbReference type="Gene3D" id="3.20.20.80">
    <property type="entry name" value="Glycosidases"/>
    <property type="match status" value="2"/>
</dbReference>
<evidence type="ECO:0000256" key="12">
    <source>
        <dbReference type="ARBA" id="ARBA00042762"/>
    </source>
</evidence>
<evidence type="ECO:0000256" key="4">
    <source>
        <dbReference type="ARBA" id="ARBA00022525"/>
    </source>
</evidence>
<evidence type="ECO:0000256" key="9">
    <source>
        <dbReference type="ARBA" id="ARBA00039284"/>
    </source>
</evidence>
<dbReference type="GO" id="GO:0071555">
    <property type="term" value="P:cell wall organization"/>
    <property type="evidence" value="ECO:0007669"/>
    <property type="project" value="TreeGrafter"/>
</dbReference>
<evidence type="ECO:0000256" key="8">
    <source>
        <dbReference type="ARBA" id="ARBA00024983"/>
    </source>
</evidence>
<feature type="chain" id="PRO_5013910465" description="Probable beta-glucosidase btgE" evidence="13">
    <location>
        <begin position="19"/>
        <end position="418"/>
    </location>
</feature>
<evidence type="ECO:0000313" key="14">
    <source>
        <dbReference type="EMBL" id="SMR53139.1"/>
    </source>
</evidence>
<dbReference type="EMBL" id="LT854257">
    <property type="protein sequence ID" value="SMR53139.1"/>
    <property type="molecule type" value="Genomic_DNA"/>
</dbReference>
<keyword evidence="7" id="KW-0326">Glycosidase</keyword>
<dbReference type="InterPro" id="IPR017853">
    <property type="entry name" value="GH"/>
</dbReference>
<evidence type="ECO:0000256" key="10">
    <source>
        <dbReference type="ARBA" id="ARBA00041495"/>
    </source>
</evidence>
<comment type="similarity">
    <text evidence="2">Belongs to the glycosyl hydrolase 17 family.</text>
</comment>
<evidence type="ECO:0000256" key="2">
    <source>
        <dbReference type="ARBA" id="ARBA00008773"/>
    </source>
</evidence>
<comment type="subcellular location">
    <subcellularLocation>
        <location evidence="1">Secreted</location>
        <location evidence="1">Cell wall</location>
    </subcellularLocation>
</comment>
<dbReference type="GO" id="GO:0005576">
    <property type="term" value="C:extracellular region"/>
    <property type="evidence" value="ECO:0007669"/>
    <property type="project" value="TreeGrafter"/>
</dbReference>
<evidence type="ECO:0000256" key="11">
    <source>
        <dbReference type="ARBA" id="ARBA00041516"/>
    </source>
</evidence>
<dbReference type="SUPFAM" id="SSF51445">
    <property type="entry name" value="(Trans)glycosidases"/>
    <property type="match status" value="1"/>
</dbReference>
<keyword evidence="6" id="KW-0378">Hydrolase</keyword>
<keyword evidence="4" id="KW-0964">Secreted</keyword>
<organism evidence="14 15">
    <name type="scientific">Zymoseptoria tritici ST99CH_1E4</name>
    <dbReference type="NCBI Taxonomy" id="1276532"/>
    <lineage>
        <taxon>Eukaryota</taxon>
        <taxon>Fungi</taxon>
        <taxon>Dikarya</taxon>
        <taxon>Ascomycota</taxon>
        <taxon>Pezizomycotina</taxon>
        <taxon>Dothideomycetes</taxon>
        <taxon>Dothideomycetidae</taxon>
        <taxon>Mycosphaerellales</taxon>
        <taxon>Mycosphaerellaceae</taxon>
        <taxon>Zymoseptoria</taxon>
    </lineage>
</organism>
<keyword evidence="3" id="KW-0134">Cell wall</keyword>
<evidence type="ECO:0000256" key="13">
    <source>
        <dbReference type="SAM" id="SignalP"/>
    </source>
</evidence>
<evidence type="ECO:0000256" key="3">
    <source>
        <dbReference type="ARBA" id="ARBA00022512"/>
    </source>
</evidence>
<proteinExistence type="inferred from homology"/>
<evidence type="ECO:0000256" key="6">
    <source>
        <dbReference type="ARBA" id="ARBA00022801"/>
    </source>
</evidence>
<dbReference type="GO" id="GO:0042973">
    <property type="term" value="F:glucan endo-1,3-beta-D-glucosidase activity"/>
    <property type="evidence" value="ECO:0007669"/>
    <property type="project" value="TreeGrafter"/>
</dbReference>
<sequence length="418" mass="43191">MGVYTVAALLASGLLANAVPHAGNEHQHAHLHKRHSNYTVPAVVVQADECAYETYTKTWYGEPTMAMDTPASTYVAPPPASTYVAPPPASTYVAPPPATTSEAPPVYVAPTPATYEAPVSSSAPAYSAPAYSVPAIAKQVLNDVHAAITPSGNKWAMTYTPYAQDGTCKSASDVASDIKSIKSMGFTTVRIYATDCSGPENVGAACAAEGLKIILGVYIDGSGISGTCHEQISTLTTWGADNWSMVEMVVVGNEAVFQGHTDAGSLAAFISDTKSKFQAAGYTGPVTTTETVAVIVENAAIFCPVIDCVAANIHPYFNGAVAASGAGDFVKTELALLESACPGKDTYNLETGWPSAGNANGAAIPGTAEQKEAIDSIVAVCGSKSAIFSFENDTWKAAGNLGVEQYWGASSVFAAPSY</sequence>
<evidence type="ECO:0000256" key="7">
    <source>
        <dbReference type="ARBA" id="ARBA00023295"/>
    </source>
</evidence>
<dbReference type="Proteomes" id="UP000245764">
    <property type="component" value="Chromosome 5"/>
</dbReference>
<evidence type="ECO:0000256" key="1">
    <source>
        <dbReference type="ARBA" id="ARBA00004191"/>
    </source>
</evidence>
<dbReference type="AlphaFoldDB" id="A0A2H1GHX7"/>
<name>A0A2H1GHX7_ZYMTR</name>
<evidence type="ECO:0000256" key="5">
    <source>
        <dbReference type="ARBA" id="ARBA00022729"/>
    </source>
</evidence>
<dbReference type="PANTHER" id="PTHR16631">
    <property type="entry name" value="GLUCAN 1,3-BETA-GLUCOSIDASE"/>
    <property type="match status" value="1"/>
</dbReference>
<protein>
    <recommendedName>
        <fullName evidence="9">Probable beta-glucosidase btgE</fullName>
    </recommendedName>
    <alternativeName>
        <fullName evidence="10">Beta-D-glucoside glucohydrolase btgE</fullName>
    </alternativeName>
    <alternativeName>
        <fullName evidence="12">Cellobiase btgE</fullName>
    </alternativeName>
    <alternativeName>
        <fullName evidence="11">Gentiobiase btgE</fullName>
    </alternativeName>
</protein>
<comment type="function">
    <text evidence="8">Beta-glucosidases are one of a number of cellulolytic enzymes involved in the degradation of cellulosic biomass. Catalyzes the last step releasing glucose from the inhibitory cellobiose.</text>
</comment>
<dbReference type="GO" id="GO:0009277">
    <property type="term" value="C:fungal-type cell wall"/>
    <property type="evidence" value="ECO:0007669"/>
    <property type="project" value="TreeGrafter"/>
</dbReference>
<dbReference type="PANTHER" id="PTHR16631:SF24">
    <property type="entry name" value="FAMILY 17 GLUCOSIDASE SCW11-RELATED"/>
    <property type="match status" value="1"/>
</dbReference>
<reference evidence="15" key="1">
    <citation type="submission" date="2017-05" db="EMBL/GenBank/DDBJ databases">
        <authorList>
            <person name="Song R."/>
            <person name="Chenine A.L."/>
            <person name="Ruprecht R.M."/>
        </authorList>
    </citation>
    <scope>NUCLEOTIDE SEQUENCE [LARGE SCALE GENOMIC DNA]</scope>
</reference>
<feature type="signal peptide" evidence="13">
    <location>
        <begin position="1"/>
        <end position="18"/>
    </location>
</feature>